<feature type="region of interest" description="Disordered" evidence="1">
    <location>
        <begin position="1"/>
        <end position="23"/>
    </location>
</feature>
<name>A0A2S6GDN4_9PSEU</name>
<feature type="region of interest" description="Disordered" evidence="1">
    <location>
        <begin position="786"/>
        <end position="805"/>
    </location>
</feature>
<protein>
    <submittedName>
        <fullName evidence="2">Uncharacterized protein</fullName>
    </submittedName>
</protein>
<sequence length="805" mass="89229">MSKQQRKRTAKRRKRERAARGADGVADLSSTVSGLLGGAMRLEPYLTLAGDPAVVIALARQRVSEAVDEVLAVLAHVDAFDVLGTVKTQLTLVDPETYCESDHGATVATTELLAVILAARGTRTGDSPTGHVEPNPGVVLRALQSHLQELMDAGQVLTMFGVDRDDPMHRVSFGTRLREAAVRNTSYPHMVEDTLTALFDDPSMEEACRSVLGCTVSQIRQVLTSFQQTAISDQTGDFDLLAEFVSNTHDDVSDLADVDGIRALLEHVLDTGRGRTAERTATAAGVDGETVSAVLDLFSTPMRARSAADAVLEFLAGSSPFRTRPILAADDGEYMVVHHALLIPAVRERVEDALRVDGGAWDIYSKHRGVYLETEAARLVARHLPGQVQHLGFEYFVPANDSETIPSSYTKLAEGDGLLLVDDIAIIIEAKAVALRARSRTGDPLRLRQDLRRIVTDAAEQADRLRQRIIQDRGLRLRDGTWLDLEPVREIHSIAVSLEDLSSIATITSELVRSGLLTTDALPWTVSLHDLRVISELVDRPAELLLYLRRRTEPDTTRRFHASDELDFFLHFYAAQLYVEPDPDSTHQALPQLGAPRTKNRRRYREQHLELIISRTDPLDAWYFHQLGLRTTPADKPRMKANPALLQLIDDLTARREPGWLAMTATLLSFDDAGQRRCAVNGPRLAKQTRSDGLPHSIAMPVGTHQRDSALIIWITTPTTAPLGPSRQRLRDYTAAKKHQMQLDRGFGLLYDDRGELIDTWYDNRTPAHDTSLDILCARLSLRSPGAFVSAPPPPKKTHKPRRKR</sequence>
<dbReference type="EMBL" id="PTIX01000029">
    <property type="protein sequence ID" value="PPK63333.1"/>
    <property type="molecule type" value="Genomic_DNA"/>
</dbReference>
<reference evidence="2 3" key="1">
    <citation type="submission" date="2018-02" db="EMBL/GenBank/DDBJ databases">
        <title>Genomic Encyclopedia of Archaeal and Bacterial Type Strains, Phase II (KMG-II): from individual species to whole genera.</title>
        <authorList>
            <person name="Goeker M."/>
        </authorList>
    </citation>
    <scope>NUCLEOTIDE SEQUENCE [LARGE SCALE GENOMIC DNA]</scope>
    <source>
        <strain evidence="2 3">YU 961-1</strain>
    </source>
</reference>
<gene>
    <name evidence="2" type="ORF">CLV40_12946</name>
</gene>
<evidence type="ECO:0000313" key="2">
    <source>
        <dbReference type="EMBL" id="PPK63333.1"/>
    </source>
</evidence>
<dbReference type="AlphaFoldDB" id="A0A2S6GDN4"/>
<dbReference type="OrthoDB" id="5177790at2"/>
<proteinExistence type="predicted"/>
<evidence type="ECO:0000313" key="3">
    <source>
        <dbReference type="Proteomes" id="UP000239203"/>
    </source>
</evidence>
<accession>A0A2S6GDN4</accession>
<dbReference type="Proteomes" id="UP000239203">
    <property type="component" value="Unassembled WGS sequence"/>
</dbReference>
<organism evidence="2 3">
    <name type="scientific">Actinokineospora auranticolor</name>
    <dbReference type="NCBI Taxonomy" id="155976"/>
    <lineage>
        <taxon>Bacteria</taxon>
        <taxon>Bacillati</taxon>
        <taxon>Actinomycetota</taxon>
        <taxon>Actinomycetes</taxon>
        <taxon>Pseudonocardiales</taxon>
        <taxon>Pseudonocardiaceae</taxon>
        <taxon>Actinokineospora</taxon>
    </lineage>
</organism>
<evidence type="ECO:0000256" key="1">
    <source>
        <dbReference type="SAM" id="MobiDB-lite"/>
    </source>
</evidence>
<feature type="compositionally biased region" description="Basic residues" evidence="1">
    <location>
        <begin position="796"/>
        <end position="805"/>
    </location>
</feature>
<keyword evidence="3" id="KW-1185">Reference proteome</keyword>
<comment type="caution">
    <text evidence="2">The sequence shown here is derived from an EMBL/GenBank/DDBJ whole genome shotgun (WGS) entry which is preliminary data.</text>
</comment>
<feature type="compositionally biased region" description="Basic residues" evidence="1">
    <location>
        <begin position="1"/>
        <end position="17"/>
    </location>
</feature>
<dbReference type="RefSeq" id="WP_146108334.1">
    <property type="nucleotide sequence ID" value="NZ_CP154825.1"/>
</dbReference>